<accession>A0AA88N2U0</accession>
<organism evidence="2 3">
    <name type="scientific">Channa striata</name>
    <name type="common">Snakehead murrel</name>
    <name type="synonym">Ophicephalus striatus</name>
    <dbReference type="NCBI Taxonomy" id="64152"/>
    <lineage>
        <taxon>Eukaryota</taxon>
        <taxon>Metazoa</taxon>
        <taxon>Chordata</taxon>
        <taxon>Craniata</taxon>
        <taxon>Vertebrata</taxon>
        <taxon>Euteleostomi</taxon>
        <taxon>Actinopterygii</taxon>
        <taxon>Neopterygii</taxon>
        <taxon>Teleostei</taxon>
        <taxon>Neoteleostei</taxon>
        <taxon>Acanthomorphata</taxon>
        <taxon>Anabantaria</taxon>
        <taxon>Anabantiformes</taxon>
        <taxon>Channoidei</taxon>
        <taxon>Channidae</taxon>
        <taxon>Channa</taxon>
    </lineage>
</organism>
<reference evidence="2" key="1">
    <citation type="submission" date="2023-07" db="EMBL/GenBank/DDBJ databases">
        <title>Chromosome-level Genome Assembly of Striped Snakehead (Channa striata).</title>
        <authorList>
            <person name="Liu H."/>
        </authorList>
    </citation>
    <scope>NUCLEOTIDE SEQUENCE</scope>
    <source>
        <strain evidence="2">Gz</strain>
        <tissue evidence="2">Muscle</tissue>
    </source>
</reference>
<dbReference type="AlphaFoldDB" id="A0AA88N2U0"/>
<protein>
    <submittedName>
        <fullName evidence="2">Uncharacterized protein</fullName>
    </submittedName>
</protein>
<evidence type="ECO:0000313" key="3">
    <source>
        <dbReference type="Proteomes" id="UP001187415"/>
    </source>
</evidence>
<proteinExistence type="predicted"/>
<dbReference type="Proteomes" id="UP001187415">
    <property type="component" value="Unassembled WGS sequence"/>
</dbReference>
<name>A0AA88N2U0_CHASR</name>
<gene>
    <name evidence="2" type="ORF">Q5P01_008578</name>
</gene>
<evidence type="ECO:0000256" key="1">
    <source>
        <dbReference type="SAM" id="MobiDB-lite"/>
    </source>
</evidence>
<dbReference type="EMBL" id="JAUPFM010000006">
    <property type="protein sequence ID" value="KAK2848744.1"/>
    <property type="molecule type" value="Genomic_DNA"/>
</dbReference>
<sequence>MSLRPLEMTSAPRDNPSPAPQPHPSAATVGIVRGNAPVGPAKPCRREETSCQKLPSYSLEILSPEATKSRGHACFCVFQRCKFSRLMPRWMTLKGRERVISKNLWRGCVCSGERLLRKLLLLSGKHQLIISVRREFVSVCPVQVSGPSRPCSACLLSGCWGQSGRSSNEALWDEMD</sequence>
<feature type="region of interest" description="Disordered" evidence="1">
    <location>
        <begin position="1"/>
        <end position="32"/>
    </location>
</feature>
<evidence type="ECO:0000313" key="2">
    <source>
        <dbReference type="EMBL" id="KAK2848744.1"/>
    </source>
</evidence>
<keyword evidence="3" id="KW-1185">Reference proteome</keyword>
<comment type="caution">
    <text evidence="2">The sequence shown here is derived from an EMBL/GenBank/DDBJ whole genome shotgun (WGS) entry which is preliminary data.</text>
</comment>